<keyword evidence="12" id="KW-1133">Transmembrane helix</keyword>
<dbReference type="EC" id="3.1.3.1" evidence="4 11"/>
<keyword evidence="14" id="KW-1185">Reference proteome</keyword>
<organism evidence="13 14">
    <name type="scientific">Porites evermanni</name>
    <dbReference type="NCBI Taxonomy" id="104178"/>
    <lineage>
        <taxon>Eukaryota</taxon>
        <taxon>Metazoa</taxon>
        <taxon>Cnidaria</taxon>
        <taxon>Anthozoa</taxon>
        <taxon>Hexacorallia</taxon>
        <taxon>Scleractinia</taxon>
        <taxon>Fungiina</taxon>
        <taxon>Poritidae</taxon>
        <taxon>Porites</taxon>
    </lineage>
</organism>
<evidence type="ECO:0000256" key="12">
    <source>
        <dbReference type="SAM" id="Phobius"/>
    </source>
</evidence>
<name>A0ABN8M104_9CNID</name>
<evidence type="ECO:0000256" key="3">
    <source>
        <dbReference type="ARBA" id="ARBA00005984"/>
    </source>
</evidence>
<comment type="catalytic activity">
    <reaction evidence="11">
        <text>a phosphate monoester + H2O = an alcohol + phosphate</text>
        <dbReference type="Rhea" id="RHEA:15017"/>
        <dbReference type="ChEBI" id="CHEBI:15377"/>
        <dbReference type="ChEBI" id="CHEBI:30879"/>
        <dbReference type="ChEBI" id="CHEBI:43474"/>
        <dbReference type="ChEBI" id="CHEBI:67140"/>
        <dbReference type="EC" id="3.1.3.1"/>
    </reaction>
</comment>
<keyword evidence="8 11" id="KW-0862">Zinc</keyword>
<evidence type="ECO:0000256" key="4">
    <source>
        <dbReference type="ARBA" id="ARBA00012647"/>
    </source>
</evidence>
<dbReference type="SUPFAM" id="SSF53649">
    <property type="entry name" value="Alkaline phosphatase-like"/>
    <property type="match status" value="2"/>
</dbReference>
<comment type="caution">
    <text evidence="13">The sequence shown here is derived from an EMBL/GenBank/DDBJ whole genome shotgun (WGS) entry which is preliminary data.</text>
</comment>
<dbReference type="PANTHER" id="PTHR11596:SF5">
    <property type="entry name" value="ALKALINE PHOSPHATASE"/>
    <property type="match status" value="1"/>
</dbReference>
<comment type="cofactor">
    <cofactor evidence="1">
        <name>Mg(2+)</name>
        <dbReference type="ChEBI" id="CHEBI:18420"/>
    </cofactor>
</comment>
<dbReference type="EMBL" id="CALNXI010000229">
    <property type="protein sequence ID" value="CAH3022696.1"/>
    <property type="molecule type" value="Genomic_DNA"/>
</dbReference>
<dbReference type="Pfam" id="PF00245">
    <property type="entry name" value="Alk_phosphatase"/>
    <property type="match status" value="3"/>
</dbReference>
<accession>A0ABN8M104</accession>
<dbReference type="Gene3D" id="3.40.720.10">
    <property type="entry name" value="Alkaline Phosphatase, subunit A"/>
    <property type="match status" value="2"/>
</dbReference>
<keyword evidence="5" id="KW-0597">Phosphoprotein</keyword>
<keyword evidence="7 11" id="KW-0378">Hydrolase</keyword>
<dbReference type="InterPro" id="IPR017850">
    <property type="entry name" value="Alkaline_phosphatase_core_sf"/>
</dbReference>
<evidence type="ECO:0000256" key="11">
    <source>
        <dbReference type="RuleBase" id="RU003947"/>
    </source>
</evidence>
<feature type="transmembrane region" description="Helical" evidence="12">
    <location>
        <begin position="12"/>
        <end position="32"/>
    </location>
</feature>
<gene>
    <name evidence="13" type="ORF">PEVE_00016400</name>
</gene>
<evidence type="ECO:0000256" key="8">
    <source>
        <dbReference type="ARBA" id="ARBA00022833"/>
    </source>
</evidence>
<evidence type="ECO:0000256" key="2">
    <source>
        <dbReference type="ARBA" id="ARBA00001947"/>
    </source>
</evidence>
<dbReference type="SMART" id="SM00098">
    <property type="entry name" value="alkPPc"/>
    <property type="match status" value="2"/>
</dbReference>
<dbReference type="InterPro" id="IPR001952">
    <property type="entry name" value="Alkaline_phosphatase"/>
</dbReference>
<evidence type="ECO:0000256" key="5">
    <source>
        <dbReference type="ARBA" id="ARBA00022553"/>
    </source>
</evidence>
<reference evidence="13 14" key="1">
    <citation type="submission" date="2022-05" db="EMBL/GenBank/DDBJ databases">
        <authorList>
            <consortium name="Genoscope - CEA"/>
            <person name="William W."/>
        </authorList>
    </citation>
    <scope>NUCLEOTIDE SEQUENCE [LARGE SCALE GENOMIC DNA]</scope>
</reference>
<evidence type="ECO:0000256" key="1">
    <source>
        <dbReference type="ARBA" id="ARBA00001946"/>
    </source>
</evidence>
<evidence type="ECO:0000256" key="6">
    <source>
        <dbReference type="ARBA" id="ARBA00022723"/>
    </source>
</evidence>
<dbReference type="PRINTS" id="PR00113">
    <property type="entry name" value="ALKPHPHTASE"/>
</dbReference>
<sequence>MMAGISSRARNGILLVAVSVVVTVALILTITLSNRSKTETARAEREAIRSVPVPANQKENQWFKGGVKLLKANLKQKPITHTAKNAIFFLGDGMSITTVTASRILEGQMRNQTGEENVLSWENFPWTALSKTYNVDQQVADSAGTATAFLGGVKTDAGVISVDETVERGYCSSFNEHKKVISILTLAEEAGMSTGFVTTARATHATPAALYAHSADRGWESDQDMRKKAKDDPSNCTDIGTVNFDLPECISINRVFFLSFNQLSQSDLSVAPVVQKLANAIHRINHYPAAKYLGNQLRYPEIYPLDNVIHLLNNGGLIYTNSLFEHGHMKYEVDRVEEKDGDQEPSIAEMTEKAINILKKNPKGYFLLVEGGRIDHGHHDGQAVRALNDAVAMAKACGKAMEMTNREETLIIVSADHSHVFTMAGYPRRGNPIFGLATEKGETEPAKAKDGLPYTVLGYANGPGGKQINGTRQNLTAVDTADKDYLQQATVWRGSETHAGDDVGIYADGPGAYLFHGVVEQQYIFHVMDHALCLSDTTQDTCDHHSDLPGPSRRVAPPETSVSSLTALSLCSHVSILSSRLNSTMHLDHCHVQSKDTEKSSFVLSFISFKALFASVNLLVSADYQQTNKWYKDGVQLLKNNLKVGPNKATAKNTILFIGDGMGITSITAARILEGQMERGYGEDHVLSWEKFPWSAQSKTYNVNSQSADSGACATAFLCGVKTNQELIGIDERGKWKDCAGLTEDKKLVSILTLAEKAKMSTGFVTTARLTHATVAPLYSHSVSGDWESDKDKLDDAKDGATNCPDIAQQLVDYPHGNGLEVVFAGGREKMMSRNDTDPEYSKETGERLDGRNLINEWVNKHSNSLYVWNKTAFDQIDVEKTDHVMGLFEPSHMNYEVDRENDTAGEPSIAEMTEKAIQILRKNPRGYFLLVEAARVDHGHHAGKAVRAINDAVAMAKAVEKAVSMISKDDTLIIATADHSHVFTVGGYPKRGNPIFGLVTDIYDNKPHLGSDEKPYTTLGYANGLGGVNGSRENLTGVDTTNKDFLQQATVMRYKETHGIEDVGIYADGPGAYLFHGVVEQQYIFHVMDHALCLSDSKQETCDKHVTRGGPVKSDSSKTQVLKTKCLILTFALVLMFS</sequence>
<dbReference type="InterPro" id="IPR018299">
    <property type="entry name" value="Alkaline_phosphatase_AS"/>
</dbReference>
<dbReference type="CDD" id="cd16012">
    <property type="entry name" value="ALP"/>
    <property type="match status" value="2"/>
</dbReference>
<dbReference type="PROSITE" id="PS00123">
    <property type="entry name" value="ALKALINE_PHOSPHATASE"/>
    <property type="match status" value="1"/>
</dbReference>
<protein>
    <recommendedName>
        <fullName evidence="4 11">Alkaline phosphatase</fullName>
        <ecNumber evidence="4 11">3.1.3.1</ecNumber>
    </recommendedName>
</protein>
<keyword evidence="12" id="KW-0812">Transmembrane</keyword>
<comment type="cofactor">
    <cofactor evidence="2">
        <name>Zn(2+)</name>
        <dbReference type="ChEBI" id="CHEBI:29105"/>
    </cofactor>
</comment>
<keyword evidence="6" id="KW-0479">Metal-binding</keyword>
<dbReference type="Proteomes" id="UP001159427">
    <property type="component" value="Unassembled WGS sequence"/>
</dbReference>
<evidence type="ECO:0000256" key="7">
    <source>
        <dbReference type="ARBA" id="ARBA00022801"/>
    </source>
</evidence>
<keyword evidence="12" id="KW-0472">Membrane</keyword>
<evidence type="ECO:0000313" key="13">
    <source>
        <dbReference type="EMBL" id="CAH3022696.1"/>
    </source>
</evidence>
<evidence type="ECO:0000313" key="14">
    <source>
        <dbReference type="Proteomes" id="UP001159427"/>
    </source>
</evidence>
<evidence type="ECO:0000256" key="9">
    <source>
        <dbReference type="ARBA" id="ARBA00022842"/>
    </source>
</evidence>
<comment type="similarity">
    <text evidence="3 10">Belongs to the alkaline phosphatase family.</text>
</comment>
<keyword evidence="9 11" id="KW-0460">Magnesium</keyword>
<evidence type="ECO:0000256" key="10">
    <source>
        <dbReference type="RuleBase" id="RU003946"/>
    </source>
</evidence>
<dbReference type="PANTHER" id="PTHR11596">
    <property type="entry name" value="ALKALINE PHOSPHATASE"/>
    <property type="match status" value="1"/>
</dbReference>
<proteinExistence type="inferred from homology"/>